<keyword evidence="2" id="KW-0472">Membrane</keyword>
<feature type="compositionally biased region" description="Polar residues" evidence="1">
    <location>
        <begin position="1"/>
        <end position="13"/>
    </location>
</feature>
<feature type="transmembrane region" description="Helical" evidence="2">
    <location>
        <begin position="55"/>
        <end position="80"/>
    </location>
</feature>
<sequence length="387" mass="40988">MTTDTSPTRSLQQVALRPSSPRTTDSRAQDHGGAHRHLPAPARGPRTLFGAPLGVLRAFGLAVLVPLFLAVGMSLAYLGAFHQPTPHDLPVAVVGTSAETQVFAQRLTDNDPDALSVRTVATDAEARKLIEGRTLTAAYEPTATQATLLVSSAASETSANVAQKIFQPIAFSQKLPYQVVDVVPAAEHDSTGQGLFFLLVGLSVGSYATAAAVAAFAARLGIRASILTSFVMSAVVSGIAMTVAGPIYHVVDGNVWGVWLLGWLYSVAIILIGVGLHPILRHWTTAALTMLFVMLNFTSSGGIFAVHLMPGFFAGLHAFWNGAAWLDAAQTVQYFPGHGYGLDVLRLGLWAVVGLGLALLTHLLSARRVRLANERVATREEEQVIAA</sequence>
<feature type="transmembrane region" description="Helical" evidence="2">
    <location>
        <begin position="347"/>
        <end position="365"/>
    </location>
</feature>
<feature type="compositionally biased region" description="Basic and acidic residues" evidence="1">
    <location>
        <begin position="24"/>
        <end position="33"/>
    </location>
</feature>
<evidence type="ECO:0000256" key="2">
    <source>
        <dbReference type="SAM" id="Phobius"/>
    </source>
</evidence>
<feature type="region of interest" description="Disordered" evidence="1">
    <location>
        <begin position="1"/>
        <end position="44"/>
    </location>
</feature>
<evidence type="ECO:0008006" key="5">
    <source>
        <dbReference type="Google" id="ProtNLM"/>
    </source>
</evidence>
<feature type="transmembrane region" description="Helical" evidence="2">
    <location>
        <begin position="256"/>
        <end position="276"/>
    </location>
</feature>
<evidence type="ECO:0000256" key="1">
    <source>
        <dbReference type="SAM" id="MobiDB-lite"/>
    </source>
</evidence>
<organism evidence="3 4">
    <name type="scientific">Frondihabitans peucedani</name>
    <dbReference type="NCBI Taxonomy" id="598626"/>
    <lineage>
        <taxon>Bacteria</taxon>
        <taxon>Bacillati</taxon>
        <taxon>Actinomycetota</taxon>
        <taxon>Actinomycetes</taxon>
        <taxon>Micrococcales</taxon>
        <taxon>Microbacteriaceae</taxon>
        <taxon>Frondihabitans</taxon>
    </lineage>
</organism>
<gene>
    <name evidence="3" type="ORF">GCM10022256_12930</name>
</gene>
<feature type="transmembrane region" description="Helical" evidence="2">
    <location>
        <begin position="195"/>
        <end position="218"/>
    </location>
</feature>
<evidence type="ECO:0000313" key="4">
    <source>
        <dbReference type="Proteomes" id="UP001501594"/>
    </source>
</evidence>
<comment type="caution">
    <text evidence="3">The sequence shown here is derived from an EMBL/GenBank/DDBJ whole genome shotgun (WGS) entry which is preliminary data.</text>
</comment>
<dbReference type="EMBL" id="BAABAU010000001">
    <property type="protein sequence ID" value="GAA4265681.1"/>
    <property type="molecule type" value="Genomic_DNA"/>
</dbReference>
<proteinExistence type="predicted"/>
<protein>
    <recommendedName>
        <fullName evidence="5">ABC transporter permease</fullName>
    </recommendedName>
</protein>
<keyword evidence="2" id="KW-1133">Transmembrane helix</keyword>
<feature type="transmembrane region" description="Helical" evidence="2">
    <location>
        <begin position="288"/>
        <end position="309"/>
    </location>
</feature>
<evidence type="ECO:0000313" key="3">
    <source>
        <dbReference type="EMBL" id="GAA4265681.1"/>
    </source>
</evidence>
<accession>A0ABP8E0E9</accession>
<keyword evidence="4" id="KW-1185">Reference proteome</keyword>
<name>A0ABP8E0E9_9MICO</name>
<keyword evidence="2" id="KW-0812">Transmembrane</keyword>
<feature type="transmembrane region" description="Helical" evidence="2">
    <location>
        <begin position="230"/>
        <end position="250"/>
    </location>
</feature>
<reference evidence="4" key="1">
    <citation type="journal article" date="2019" name="Int. J. Syst. Evol. Microbiol.">
        <title>The Global Catalogue of Microorganisms (GCM) 10K type strain sequencing project: providing services to taxonomists for standard genome sequencing and annotation.</title>
        <authorList>
            <consortium name="The Broad Institute Genomics Platform"/>
            <consortium name="The Broad Institute Genome Sequencing Center for Infectious Disease"/>
            <person name="Wu L."/>
            <person name="Ma J."/>
        </authorList>
    </citation>
    <scope>NUCLEOTIDE SEQUENCE [LARGE SCALE GENOMIC DNA]</scope>
    <source>
        <strain evidence="4">JCM 17442</strain>
    </source>
</reference>
<dbReference type="RefSeq" id="WP_344794250.1">
    <property type="nucleotide sequence ID" value="NZ_BAABAU010000001.1"/>
</dbReference>
<dbReference type="Proteomes" id="UP001501594">
    <property type="component" value="Unassembled WGS sequence"/>
</dbReference>